<evidence type="ECO:0000256" key="10">
    <source>
        <dbReference type="ARBA" id="ARBA00023242"/>
    </source>
</evidence>
<proteinExistence type="inferred from homology"/>
<evidence type="ECO:0000259" key="13">
    <source>
        <dbReference type="PROSITE" id="PS50157"/>
    </source>
</evidence>
<feature type="region of interest" description="Disordered" evidence="12">
    <location>
        <begin position="82"/>
        <end position="144"/>
    </location>
</feature>
<dbReference type="PANTHER" id="PTHR45925:SF3">
    <property type="entry name" value="ZINC FINGER PROTEIN 516"/>
    <property type="match status" value="1"/>
</dbReference>
<feature type="compositionally biased region" description="Low complexity" evidence="12">
    <location>
        <begin position="533"/>
        <end position="544"/>
    </location>
</feature>
<keyword evidence="4" id="KW-0677">Repeat</keyword>
<dbReference type="GO" id="GO:0000981">
    <property type="term" value="F:DNA-binding transcription factor activity, RNA polymerase II-specific"/>
    <property type="evidence" value="ECO:0007669"/>
    <property type="project" value="TreeGrafter"/>
</dbReference>
<dbReference type="GeneTree" id="ENSGT00940000160839"/>
<feature type="domain" description="C2H2-type" evidence="13">
    <location>
        <begin position="154"/>
        <end position="186"/>
    </location>
</feature>
<dbReference type="SMART" id="SM00355">
    <property type="entry name" value="ZnF_C2H2"/>
    <property type="match status" value="7"/>
</dbReference>
<keyword evidence="6" id="KW-0862">Zinc</keyword>
<evidence type="ECO:0000313" key="15">
    <source>
        <dbReference type="Proteomes" id="UP000261540"/>
    </source>
</evidence>
<feature type="domain" description="C2H2-type" evidence="13">
    <location>
        <begin position="303"/>
        <end position="330"/>
    </location>
</feature>
<dbReference type="InterPro" id="IPR013087">
    <property type="entry name" value="Znf_C2H2_type"/>
</dbReference>
<protein>
    <recommendedName>
        <fullName evidence="13">C2H2-type domain-containing protein</fullName>
    </recommendedName>
</protein>
<dbReference type="AlphaFoldDB" id="A0A3B3STH3"/>
<dbReference type="PANTHER" id="PTHR45925">
    <property type="entry name" value="ZINC FINGER PROTEIN"/>
    <property type="match status" value="1"/>
</dbReference>
<evidence type="ECO:0000256" key="2">
    <source>
        <dbReference type="ARBA" id="ARBA00006991"/>
    </source>
</evidence>
<dbReference type="FunFam" id="3.30.160.60:FF:000075">
    <property type="entry name" value="Putative zinc finger protein 536"/>
    <property type="match status" value="1"/>
</dbReference>
<feature type="region of interest" description="Disordered" evidence="12">
    <location>
        <begin position="510"/>
        <end position="586"/>
    </location>
</feature>
<feature type="domain" description="C2H2-type" evidence="13">
    <location>
        <begin position="215"/>
        <end position="242"/>
    </location>
</feature>
<evidence type="ECO:0000313" key="14">
    <source>
        <dbReference type="Ensembl" id="ENSPKIP00000034032.1"/>
    </source>
</evidence>
<keyword evidence="3" id="KW-0479">Metal-binding</keyword>
<keyword evidence="10" id="KW-0539">Nucleus</keyword>
<dbReference type="PROSITE" id="PS00028">
    <property type="entry name" value="ZINC_FINGER_C2H2_1"/>
    <property type="match status" value="5"/>
</dbReference>
<feature type="domain" description="C2H2-type" evidence="13">
    <location>
        <begin position="243"/>
        <end position="270"/>
    </location>
</feature>
<dbReference type="InterPro" id="IPR036236">
    <property type="entry name" value="Znf_C2H2_sf"/>
</dbReference>
<dbReference type="PROSITE" id="PS50157">
    <property type="entry name" value="ZINC_FINGER_C2H2_2"/>
    <property type="match status" value="7"/>
</dbReference>
<dbReference type="Proteomes" id="UP000261540">
    <property type="component" value="Unplaced"/>
</dbReference>
<keyword evidence="7" id="KW-0805">Transcription regulation</keyword>
<dbReference type="GO" id="GO:0005634">
    <property type="term" value="C:nucleus"/>
    <property type="evidence" value="ECO:0007669"/>
    <property type="project" value="UniProtKB-SubCell"/>
</dbReference>
<reference evidence="14" key="2">
    <citation type="submission" date="2025-09" db="UniProtKB">
        <authorList>
            <consortium name="Ensembl"/>
        </authorList>
    </citation>
    <scope>IDENTIFICATION</scope>
</reference>
<feature type="domain" description="C2H2-type" evidence="13">
    <location>
        <begin position="497"/>
        <end position="519"/>
    </location>
</feature>
<feature type="compositionally biased region" description="Acidic residues" evidence="12">
    <location>
        <begin position="92"/>
        <end position="101"/>
    </location>
</feature>
<keyword evidence="15" id="KW-1185">Reference proteome</keyword>
<evidence type="ECO:0000256" key="4">
    <source>
        <dbReference type="ARBA" id="ARBA00022737"/>
    </source>
</evidence>
<evidence type="ECO:0000256" key="8">
    <source>
        <dbReference type="ARBA" id="ARBA00023125"/>
    </source>
</evidence>
<dbReference type="SUPFAM" id="SSF57667">
    <property type="entry name" value="beta-beta-alpha zinc fingers"/>
    <property type="match status" value="3"/>
</dbReference>
<evidence type="ECO:0000256" key="12">
    <source>
        <dbReference type="SAM" id="MobiDB-lite"/>
    </source>
</evidence>
<feature type="compositionally biased region" description="Polar residues" evidence="12">
    <location>
        <begin position="120"/>
        <end position="134"/>
    </location>
</feature>
<comment type="subcellular location">
    <subcellularLocation>
        <location evidence="1">Nucleus</location>
    </subcellularLocation>
</comment>
<feature type="compositionally biased region" description="Basic and acidic residues" evidence="12">
    <location>
        <begin position="433"/>
        <end position="442"/>
    </location>
</feature>
<evidence type="ECO:0000256" key="11">
    <source>
        <dbReference type="PROSITE-ProRule" id="PRU00042"/>
    </source>
</evidence>
<keyword evidence="5 11" id="KW-0863">Zinc-finger</keyword>
<sequence>MERQHSSEGGVQMGRIKAAIAEEDGSAHYACSVCGRSFPFQSSLSQHMRKHTEARPYKCPYCDHREAQKGRLKVHIRSHRMGVPGRGHEQTDAEGDEEEAEVGERQNSEVGVSEGLDSCASPTKSTSACNQMVNGSPEGTRGKVQSRSAWTLSLQCTICSRKLGSQAELDKHSQLCRLCSHVAQRENQLLDHLKRPRIPEDAAPGVGSEGESGEFSCGLCGQSFAQAWLLKAHTKKHLGPFEHACHVCGRRFREAWFLKNHMKTHSIKANCRGKSRSELEPPATINNVVQDEAVMVRTASLYELCFKCGNLFHDRENLQIHNRIHSRASHLERQDKHEGTSNHPDSSTAKKLFLECLNLQPTEDGGNKTLKNNLGTRILELDPVCSYQTWQLATKGRVTDSWDNGKDIGWEEVPVDGDLGNDQGTGESIPVGQEKRKREADSHYGSGGGKRRNSGSHAHHHSGNGHALGDFTPESLSDSEYRPPSRAGRRSSQSKATECFECGKVFRTRTQMAMHTRTHRRGGGRAPRGDRGGSVSEAESGSASRPSTPRSGSSLPASRAGDTTPDRVEEKSPTAGPGKDTLLRSF</sequence>
<evidence type="ECO:0000256" key="9">
    <source>
        <dbReference type="ARBA" id="ARBA00023163"/>
    </source>
</evidence>
<feature type="region of interest" description="Disordered" evidence="12">
    <location>
        <begin position="401"/>
        <end position="496"/>
    </location>
</feature>
<dbReference type="GO" id="GO:0008270">
    <property type="term" value="F:zinc ion binding"/>
    <property type="evidence" value="ECO:0007669"/>
    <property type="project" value="UniProtKB-KW"/>
</dbReference>
<dbReference type="STRING" id="1676925.ENSPKIP00000034032"/>
<dbReference type="Ensembl" id="ENSPKIT00000014930.1">
    <property type="protein sequence ID" value="ENSPKIP00000034032.1"/>
    <property type="gene ID" value="ENSPKIG00000013529.1"/>
</dbReference>
<feature type="compositionally biased region" description="Polar residues" evidence="12">
    <location>
        <begin position="545"/>
        <end position="556"/>
    </location>
</feature>
<evidence type="ECO:0000256" key="6">
    <source>
        <dbReference type="ARBA" id="ARBA00022833"/>
    </source>
</evidence>
<dbReference type="GO" id="GO:0000978">
    <property type="term" value="F:RNA polymerase II cis-regulatory region sequence-specific DNA binding"/>
    <property type="evidence" value="ECO:0007669"/>
    <property type="project" value="TreeGrafter"/>
</dbReference>
<evidence type="ECO:0000256" key="3">
    <source>
        <dbReference type="ARBA" id="ARBA00022723"/>
    </source>
</evidence>
<organism evidence="14 15">
    <name type="scientific">Paramormyrops kingsleyae</name>
    <dbReference type="NCBI Taxonomy" id="1676925"/>
    <lineage>
        <taxon>Eukaryota</taxon>
        <taxon>Metazoa</taxon>
        <taxon>Chordata</taxon>
        <taxon>Craniata</taxon>
        <taxon>Vertebrata</taxon>
        <taxon>Euteleostomi</taxon>
        <taxon>Actinopterygii</taxon>
        <taxon>Neopterygii</taxon>
        <taxon>Teleostei</taxon>
        <taxon>Osteoglossocephala</taxon>
        <taxon>Osteoglossomorpha</taxon>
        <taxon>Osteoglossiformes</taxon>
        <taxon>Mormyridae</taxon>
        <taxon>Paramormyrops</taxon>
    </lineage>
</organism>
<evidence type="ECO:0000256" key="5">
    <source>
        <dbReference type="ARBA" id="ARBA00022771"/>
    </source>
</evidence>
<dbReference type="FunFam" id="3.30.160.60:FF:000446">
    <property type="entry name" value="Zinc finger protein"/>
    <property type="match status" value="1"/>
</dbReference>
<feature type="compositionally biased region" description="Basic residues" evidence="12">
    <location>
        <begin position="449"/>
        <end position="463"/>
    </location>
</feature>
<accession>A0A3B3STH3</accession>
<evidence type="ECO:0000256" key="1">
    <source>
        <dbReference type="ARBA" id="ARBA00004123"/>
    </source>
</evidence>
<dbReference type="Gene3D" id="3.30.160.60">
    <property type="entry name" value="Classic Zinc Finger"/>
    <property type="match status" value="4"/>
</dbReference>
<feature type="domain" description="C2H2-type" evidence="13">
    <location>
        <begin position="57"/>
        <end position="84"/>
    </location>
</feature>
<name>A0A3B3STH3_9TELE</name>
<dbReference type="InterPro" id="IPR051967">
    <property type="entry name" value="Krueppel_C2H2-ZF"/>
</dbReference>
<keyword evidence="8" id="KW-0238">DNA-binding</keyword>
<evidence type="ECO:0000256" key="7">
    <source>
        <dbReference type="ARBA" id="ARBA00023015"/>
    </source>
</evidence>
<reference evidence="14" key="1">
    <citation type="submission" date="2025-08" db="UniProtKB">
        <authorList>
            <consortium name="Ensembl"/>
        </authorList>
    </citation>
    <scope>IDENTIFICATION</scope>
</reference>
<comment type="similarity">
    <text evidence="2">Belongs to the krueppel C2H2-type zinc-finger protein family.</text>
</comment>
<dbReference type="Pfam" id="PF00096">
    <property type="entry name" value="zf-C2H2"/>
    <property type="match status" value="4"/>
</dbReference>
<feature type="domain" description="C2H2-type" evidence="13">
    <location>
        <begin position="29"/>
        <end position="56"/>
    </location>
</feature>
<keyword evidence="9" id="KW-0804">Transcription</keyword>